<dbReference type="InterPro" id="IPR022791">
    <property type="entry name" value="L-PG_synthase/AglD"/>
</dbReference>
<evidence type="ECO:0000313" key="7">
    <source>
        <dbReference type="EMBL" id="TLG72742.1"/>
    </source>
</evidence>
<keyword evidence="5 6" id="KW-0472">Membrane</keyword>
<evidence type="ECO:0000256" key="3">
    <source>
        <dbReference type="ARBA" id="ARBA00022692"/>
    </source>
</evidence>
<comment type="similarity">
    <text evidence="6">Belongs to the LPG synthase family.</text>
</comment>
<feature type="transmembrane region" description="Helical" evidence="6">
    <location>
        <begin position="329"/>
        <end position="347"/>
    </location>
</feature>
<keyword evidence="6" id="KW-0046">Antibiotic resistance</keyword>
<organism evidence="7 8">
    <name type="scientific">Culicoidibacter larvae</name>
    <dbReference type="NCBI Taxonomy" id="2579976"/>
    <lineage>
        <taxon>Bacteria</taxon>
        <taxon>Bacillati</taxon>
        <taxon>Bacillota</taxon>
        <taxon>Culicoidibacteria</taxon>
        <taxon>Culicoidibacterales</taxon>
        <taxon>Culicoidibacteraceae</taxon>
        <taxon>Culicoidibacter</taxon>
    </lineage>
</organism>
<dbReference type="OrthoDB" id="9810654at2"/>
<dbReference type="PANTHER" id="PTHR37693:SF1">
    <property type="entry name" value="INTEGRAL MEMBRANE PROTEIN"/>
    <property type="match status" value="1"/>
</dbReference>
<protein>
    <recommendedName>
        <fullName evidence="6">Phosphatidylglycerol lysyltransferase</fullName>
        <ecNumber evidence="6">2.3.2.3</ecNumber>
    </recommendedName>
    <alternativeName>
        <fullName evidence="6">Lysylphosphatidylglycerol synthase</fullName>
    </alternativeName>
</protein>
<keyword evidence="6" id="KW-0808">Transferase</keyword>
<feature type="transmembrane region" description="Helical" evidence="6">
    <location>
        <begin position="15"/>
        <end position="33"/>
    </location>
</feature>
<dbReference type="GO" id="GO:0006629">
    <property type="term" value="P:lipid metabolic process"/>
    <property type="evidence" value="ECO:0007669"/>
    <property type="project" value="UniProtKB-KW"/>
</dbReference>
<evidence type="ECO:0000256" key="1">
    <source>
        <dbReference type="ARBA" id="ARBA00004651"/>
    </source>
</evidence>
<dbReference type="NCBIfam" id="TIGR00374">
    <property type="entry name" value="flippase-like domain"/>
    <property type="match status" value="1"/>
</dbReference>
<evidence type="ECO:0000256" key="2">
    <source>
        <dbReference type="ARBA" id="ARBA00022475"/>
    </source>
</evidence>
<dbReference type="InParanoid" id="A0A5R8QCA2"/>
<keyword evidence="3 6" id="KW-0812">Transmembrane</keyword>
<gene>
    <name evidence="6" type="primary">mprF</name>
    <name evidence="7" type="ORF">FEZ08_08555</name>
</gene>
<feature type="transmembrane region" description="Helical" evidence="6">
    <location>
        <begin position="161"/>
        <end position="180"/>
    </location>
</feature>
<dbReference type="Proteomes" id="UP000306912">
    <property type="component" value="Unassembled WGS sequence"/>
</dbReference>
<dbReference type="EC" id="2.3.2.3" evidence="6"/>
<proteinExistence type="inferred from homology"/>
<evidence type="ECO:0000256" key="6">
    <source>
        <dbReference type="RuleBase" id="RU363042"/>
    </source>
</evidence>
<feature type="transmembrane region" description="Helical" evidence="6">
    <location>
        <begin position="241"/>
        <end position="267"/>
    </location>
</feature>
<dbReference type="PANTHER" id="PTHR37693">
    <property type="entry name" value="PHOSPHATIDYLGLYCEROL LYSYLTRANSFERASE"/>
    <property type="match status" value="1"/>
</dbReference>
<keyword evidence="2" id="KW-1003">Cell membrane</keyword>
<comment type="function">
    <text evidence="6">Catalyzes the transfer of a lysyl group from L-lysyl-tRNA(Lys) to membrane-bound phosphatidylglycerol (PG), which produces lysylphosphatidylglycerol (LPG), a major component of the bacterial membrane with a positive net charge. LPG synthesis contributes to bacterial virulence as it is involved in the resistance mechanism against cationic antimicrobial peptides (CAMP) produces by the host's immune system (defensins, cathelicidins) and by the competing microorganisms.</text>
</comment>
<reference evidence="7 8" key="1">
    <citation type="submission" date="2019-05" db="EMBL/GenBank/DDBJ databases">
        <title>Culicoidintestinum kansasii gen. nov., sp. nov. from the gastrointestinal tract of the biting midge, Culicoides sonorensis.</title>
        <authorList>
            <person name="Neupane S."/>
            <person name="Ghosh A."/>
            <person name="Gunther S."/>
            <person name="Martin K."/>
            <person name="Zurek L."/>
        </authorList>
    </citation>
    <scope>NUCLEOTIDE SEQUENCE [LARGE SCALE GENOMIC DNA]</scope>
    <source>
        <strain evidence="7 8">CS-1</strain>
    </source>
</reference>
<evidence type="ECO:0000256" key="5">
    <source>
        <dbReference type="ARBA" id="ARBA00023136"/>
    </source>
</evidence>
<dbReference type="GO" id="GO:0005886">
    <property type="term" value="C:plasma membrane"/>
    <property type="evidence" value="ECO:0007669"/>
    <property type="project" value="UniProtKB-SubCell"/>
</dbReference>
<feature type="transmembrane region" description="Helical" evidence="6">
    <location>
        <begin position="273"/>
        <end position="291"/>
    </location>
</feature>
<keyword evidence="6" id="KW-0443">Lipid metabolism</keyword>
<comment type="caution">
    <text evidence="7">The sequence shown here is derived from an EMBL/GenBank/DDBJ whole genome shotgun (WGS) entry which is preliminary data.</text>
</comment>
<feature type="transmembrane region" description="Helical" evidence="6">
    <location>
        <begin position="49"/>
        <end position="73"/>
    </location>
</feature>
<keyword evidence="8" id="KW-1185">Reference proteome</keyword>
<feature type="transmembrane region" description="Helical" evidence="6">
    <location>
        <begin position="303"/>
        <end position="323"/>
    </location>
</feature>
<comment type="catalytic activity">
    <reaction evidence="6">
        <text>L-lysyl-tRNA(Lys) + a 1,2-diacyl-sn-glycero-3-phospho-(1'-sn-glycerol) = a 1,2-diacyl-sn-glycero-3-phospho-1'-(3'-O-L-lysyl)-sn-glycerol + tRNA(Lys)</text>
        <dbReference type="Rhea" id="RHEA:10668"/>
        <dbReference type="Rhea" id="RHEA-COMP:9696"/>
        <dbReference type="Rhea" id="RHEA-COMP:9697"/>
        <dbReference type="ChEBI" id="CHEBI:64716"/>
        <dbReference type="ChEBI" id="CHEBI:75792"/>
        <dbReference type="ChEBI" id="CHEBI:78442"/>
        <dbReference type="ChEBI" id="CHEBI:78529"/>
        <dbReference type="EC" id="2.3.2.3"/>
    </reaction>
</comment>
<dbReference type="AlphaFoldDB" id="A0A5R8QCA2"/>
<feature type="transmembrane region" description="Helical" evidence="6">
    <location>
        <begin position="125"/>
        <end position="149"/>
    </location>
</feature>
<evidence type="ECO:0000313" key="8">
    <source>
        <dbReference type="Proteomes" id="UP000306912"/>
    </source>
</evidence>
<sequence length="357" mass="40138">MKRDTDMKLLKSGKFWNIVVIIIIASIVMWLSLKDDTAEKLAALASANIWWVLVAVGVILFWWISEAWILQLIAKSEGHKYRFVDALPAAIIGQFYSAATPSASGGQFFQVYFMDRQGFKITTSVLILTVNFIIYVGSLLVMSVIAAIASFSYFDSFMPALPLWLAIGFAANAVVYLLILNAASSKKFHRTLIAFVARILKLFRRDQQKIYHTTMKLEKNITEFRASLNTIKQNKKAYFEFFLVNCLRLVGFHTLPFFVMLALGVPIVNVPLTLMYCMCGSILIGLITSFIPIPGASGGAEAFFGLFFMNLFPVDLLGPGLILWRSIQLYFPLIVGGIITVWYTAYIKKKPLITEEE</sequence>
<dbReference type="GO" id="GO:0046677">
    <property type="term" value="P:response to antibiotic"/>
    <property type="evidence" value="ECO:0007669"/>
    <property type="project" value="UniProtKB-KW"/>
</dbReference>
<dbReference type="Pfam" id="PF03706">
    <property type="entry name" value="LPG_synthase_TM"/>
    <property type="match status" value="1"/>
</dbReference>
<keyword evidence="4 6" id="KW-1133">Transmembrane helix</keyword>
<comment type="subcellular location">
    <subcellularLocation>
        <location evidence="1 6">Cell membrane</location>
        <topology evidence="1 6">Multi-pass membrane protein</topology>
    </subcellularLocation>
</comment>
<evidence type="ECO:0000256" key="4">
    <source>
        <dbReference type="ARBA" id="ARBA00022989"/>
    </source>
</evidence>
<dbReference type="GO" id="GO:0050071">
    <property type="term" value="F:phosphatidylglycerol lysyltransferase activity"/>
    <property type="evidence" value="ECO:0007669"/>
    <property type="project" value="UniProtKB-EC"/>
</dbReference>
<name>A0A5R8QCA2_9FIRM</name>
<accession>A0A5R8QCA2</accession>
<dbReference type="EMBL" id="VBWP01000007">
    <property type="protein sequence ID" value="TLG72742.1"/>
    <property type="molecule type" value="Genomic_DNA"/>
</dbReference>